<dbReference type="AlphaFoldDB" id="A0A645I876"/>
<protein>
    <submittedName>
        <fullName evidence="1">Uncharacterized protein</fullName>
    </submittedName>
</protein>
<gene>
    <name evidence="1" type="ORF">SDC9_192079</name>
</gene>
<reference evidence="1" key="1">
    <citation type="submission" date="2019-08" db="EMBL/GenBank/DDBJ databases">
        <authorList>
            <person name="Kucharzyk K."/>
            <person name="Murdoch R.W."/>
            <person name="Higgins S."/>
            <person name="Loffler F."/>
        </authorList>
    </citation>
    <scope>NUCLEOTIDE SEQUENCE</scope>
</reference>
<dbReference type="EMBL" id="VSSQ01103679">
    <property type="protein sequence ID" value="MPN44514.1"/>
    <property type="molecule type" value="Genomic_DNA"/>
</dbReference>
<dbReference type="PANTHER" id="PTHR30087">
    <property type="entry name" value="INNER MEMBRANE PROTEIN"/>
    <property type="match status" value="1"/>
</dbReference>
<proteinExistence type="predicted"/>
<comment type="caution">
    <text evidence="1">The sequence shown here is derived from an EMBL/GenBank/DDBJ whole genome shotgun (WGS) entry which is preliminary data.</text>
</comment>
<dbReference type="Pfam" id="PF04463">
    <property type="entry name" value="2-thiour_desulf"/>
    <property type="match status" value="1"/>
</dbReference>
<dbReference type="InterPro" id="IPR007553">
    <property type="entry name" value="2-thiour_desulf"/>
</dbReference>
<organism evidence="1">
    <name type="scientific">bioreactor metagenome</name>
    <dbReference type="NCBI Taxonomy" id="1076179"/>
    <lineage>
        <taxon>unclassified sequences</taxon>
        <taxon>metagenomes</taxon>
        <taxon>ecological metagenomes</taxon>
    </lineage>
</organism>
<sequence length="114" mass="12385">MDKYELIPVCPEIMGGLETPRDASEITDGRVMSKGGKDVTCQYEKGAEETLKLAKLYGCKKAILKEKSPSCGFGKIYDGTFSKVVIDGNGITADLLSKNDITVVGETNLHFLLH</sequence>
<dbReference type="PANTHER" id="PTHR30087:SF1">
    <property type="entry name" value="HYPOTHETICAL CYTOSOLIC PROTEIN"/>
    <property type="match status" value="1"/>
</dbReference>
<name>A0A645I876_9ZZZZ</name>
<accession>A0A645I876</accession>
<evidence type="ECO:0000313" key="1">
    <source>
        <dbReference type="EMBL" id="MPN44514.1"/>
    </source>
</evidence>